<dbReference type="Proteomes" id="UP000186955">
    <property type="component" value="Unassembled WGS sequence"/>
</dbReference>
<protein>
    <submittedName>
        <fullName evidence="1">Uncharacterized protein</fullName>
    </submittedName>
</protein>
<accession>A0A1Q5UC87</accession>
<reference evidence="1 2" key="1">
    <citation type="submission" date="2016-10" db="EMBL/GenBank/DDBJ databases">
        <title>Genome sequence of the ascomycete fungus Penicillium subrubescens.</title>
        <authorList>
            <person name="De Vries R.P."/>
            <person name="Peng M."/>
            <person name="Dilokpimol A."/>
            <person name="Hilden K."/>
            <person name="Makela M.R."/>
            <person name="Grigoriev I."/>
            <person name="Riley R."/>
            <person name="Granchi Z."/>
        </authorList>
    </citation>
    <scope>NUCLEOTIDE SEQUENCE [LARGE SCALE GENOMIC DNA]</scope>
    <source>
        <strain evidence="1 2">CBS 132785</strain>
    </source>
</reference>
<comment type="caution">
    <text evidence="1">The sequence shown here is derived from an EMBL/GenBank/DDBJ whole genome shotgun (WGS) entry which is preliminary data.</text>
</comment>
<dbReference type="STRING" id="1316194.A0A1Q5UC87"/>
<organism evidence="1 2">
    <name type="scientific">Penicillium subrubescens</name>
    <dbReference type="NCBI Taxonomy" id="1316194"/>
    <lineage>
        <taxon>Eukaryota</taxon>
        <taxon>Fungi</taxon>
        <taxon>Dikarya</taxon>
        <taxon>Ascomycota</taxon>
        <taxon>Pezizomycotina</taxon>
        <taxon>Eurotiomycetes</taxon>
        <taxon>Eurotiomycetidae</taxon>
        <taxon>Eurotiales</taxon>
        <taxon>Aspergillaceae</taxon>
        <taxon>Penicillium</taxon>
    </lineage>
</organism>
<dbReference type="EMBL" id="MNBE01000398">
    <property type="protein sequence ID" value="OKP10092.1"/>
    <property type="molecule type" value="Genomic_DNA"/>
</dbReference>
<evidence type="ECO:0000313" key="2">
    <source>
        <dbReference type="Proteomes" id="UP000186955"/>
    </source>
</evidence>
<name>A0A1Q5UC87_9EURO</name>
<keyword evidence="2" id="KW-1185">Reference proteome</keyword>
<evidence type="ECO:0000313" key="1">
    <source>
        <dbReference type="EMBL" id="OKP10092.1"/>
    </source>
</evidence>
<gene>
    <name evidence="1" type="ORF">PENSUB_4557</name>
</gene>
<proteinExistence type="predicted"/>
<dbReference type="AlphaFoldDB" id="A0A1Q5UC87"/>
<sequence length="93" mass="10263">MQAVINWVHAAYVNQAASTLNEWINLCAAYNENNVTKSTGENVCSSVCWRNGFVNNDWPGQYFGYAGGNKSYSAGFNLQADITCDSAIWIDEV</sequence>